<dbReference type="PANTHER" id="PTHR47326">
    <property type="entry name" value="TRANSPOSABLE ELEMENT TC3 TRANSPOSASE-LIKE PROTEIN"/>
    <property type="match status" value="1"/>
</dbReference>
<sequence>MVGNLNEEHQRWILKTYWENKSEETMRRIWGNEFNFPASSRLTIYCIRDKFETTSPFANAPKSGQPHTTLAQENVMKVALTFESKLCKKSTQQASWELGIQRTLLQRLKSYYPRLSHDLFEVDLDCRLQLCEVMCNQLTEQPDLLSKIMWTGEAFFKLSGQVNKHSYLCWLYENSHVIMTCGSIVGWHFLPPCRGS</sequence>
<name>A0A8X6X334_9ARAC</name>
<evidence type="ECO:0008006" key="3">
    <source>
        <dbReference type="Google" id="ProtNLM"/>
    </source>
</evidence>
<dbReference type="EMBL" id="BMAV01005193">
    <property type="protein sequence ID" value="GFY46102.1"/>
    <property type="molecule type" value="Genomic_DNA"/>
</dbReference>
<organism evidence="1 2">
    <name type="scientific">Trichonephila inaurata madagascariensis</name>
    <dbReference type="NCBI Taxonomy" id="2747483"/>
    <lineage>
        <taxon>Eukaryota</taxon>
        <taxon>Metazoa</taxon>
        <taxon>Ecdysozoa</taxon>
        <taxon>Arthropoda</taxon>
        <taxon>Chelicerata</taxon>
        <taxon>Arachnida</taxon>
        <taxon>Araneae</taxon>
        <taxon>Araneomorphae</taxon>
        <taxon>Entelegynae</taxon>
        <taxon>Araneoidea</taxon>
        <taxon>Nephilidae</taxon>
        <taxon>Trichonephila</taxon>
        <taxon>Trichonephila inaurata</taxon>
    </lineage>
</organism>
<evidence type="ECO:0000313" key="2">
    <source>
        <dbReference type="Proteomes" id="UP000886998"/>
    </source>
</evidence>
<comment type="caution">
    <text evidence="1">The sequence shown here is derived from an EMBL/GenBank/DDBJ whole genome shotgun (WGS) entry which is preliminary data.</text>
</comment>
<keyword evidence="2" id="KW-1185">Reference proteome</keyword>
<dbReference type="PANTHER" id="PTHR47326:SF1">
    <property type="entry name" value="HTH PSQ-TYPE DOMAIN-CONTAINING PROTEIN"/>
    <property type="match status" value="1"/>
</dbReference>
<gene>
    <name evidence="1" type="primary">OCBIM_22019994mg</name>
    <name evidence="1" type="ORF">TNIN_58981</name>
</gene>
<dbReference type="Proteomes" id="UP000886998">
    <property type="component" value="Unassembled WGS sequence"/>
</dbReference>
<reference evidence="1" key="1">
    <citation type="submission" date="2020-08" db="EMBL/GenBank/DDBJ databases">
        <title>Multicomponent nature underlies the extraordinary mechanical properties of spider dragline silk.</title>
        <authorList>
            <person name="Kono N."/>
            <person name="Nakamura H."/>
            <person name="Mori M."/>
            <person name="Yoshida Y."/>
            <person name="Ohtoshi R."/>
            <person name="Malay A.D."/>
            <person name="Moran D.A.P."/>
            <person name="Tomita M."/>
            <person name="Numata K."/>
            <person name="Arakawa K."/>
        </authorList>
    </citation>
    <scope>NUCLEOTIDE SEQUENCE</scope>
</reference>
<accession>A0A8X6X334</accession>
<dbReference type="AlphaFoldDB" id="A0A8X6X334"/>
<proteinExistence type="predicted"/>
<evidence type="ECO:0000313" key="1">
    <source>
        <dbReference type="EMBL" id="GFY46102.1"/>
    </source>
</evidence>
<dbReference type="OrthoDB" id="9971063at2759"/>
<protein>
    <recommendedName>
        <fullName evidence="3">DUF4817 domain-containing protein</fullName>
    </recommendedName>
</protein>